<evidence type="ECO:0000256" key="4">
    <source>
        <dbReference type="ARBA" id="ARBA00022801"/>
    </source>
</evidence>
<accession>A0A1B7TJT6</accession>
<comment type="caution">
    <text evidence="5">The sequence shown here is derived from an EMBL/GenBank/DDBJ whole genome shotgun (WGS) entry which is preliminary data.</text>
</comment>
<dbReference type="SUPFAM" id="SSF51556">
    <property type="entry name" value="Metallo-dependent hydrolases"/>
    <property type="match status" value="1"/>
</dbReference>
<dbReference type="OrthoDB" id="6079689at2759"/>
<protein>
    <submittedName>
        <fullName evidence="5">Mg-dependent DNase</fullName>
    </submittedName>
</protein>
<organism evidence="5 6">
    <name type="scientific">Hanseniaspora valbyensis NRRL Y-1626</name>
    <dbReference type="NCBI Taxonomy" id="766949"/>
    <lineage>
        <taxon>Eukaryota</taxon>
        <taxon>Fungi</taxon>
        <taxon>Dikarya</taxon>
        <taxon>Ascomycota</taxon>
        <taxon>Saccharomycotina</taxon>
        <taxon>Saccharomycetes</taxon>
        <taxon>Saccharomycodales</taxon>
        <taxon>Saccharomycodaceae</taxon>
        <taxon>Hanseniaspora</taxon>
    </lineage>
</organism>
<evidence type="ECO:0000313" key="5">
    <source>
        <dbReference type="EMBL" id="OBA28983.1"/>
    </source>
</evidence>
<dbReference type="InterPro" id="IPR032466">
    <property type="entry name" value="Metal_Hydrolase"/>
</dbReference>
<proteinExistence type="inferred from homology"/>
<dbReference type="InterPro" id="IPR050891">
    <property type="entry name" value="TatD-type_Hydrolase"/>
</dbReference>
<dbReference type="Gene3D" id="3.20.20.140">
    <property type="entry name" value="Metal-dependent hydrolases"/>
    <property type="match status" value="1"/>
</dbReference>
<evidence type="ECO:0000256" key="2">
    <source>
        <dbReference type="ARBA" id="ARBA00022722"/>
    </source>
</evidence>
<dbReference type="GO" id="GO:0008296">
    <property type="term" value="F:3'-5'-DNA exonuclease activity"/>
    <property type="evidence" value="ECO:0007669"/>
    <property type="project" value="TreeGrafter"/>
</dbReference>
<keyword evidence="6" id="KW-1185">Reference proteome</keyword>
<keyword evidence="3" id="KW-0479">Metal-binding</keyword>
<dbReference type="PANTHER" id="PTHR10060">
    <property type="entry name" value="TATD FAMILY DEOXYRIBONUCLEASE"/>
    <property type="match status" value="1"/>
</dbReference>
<dbReference type="GO" id="GO:0046872">
    <property type="term" value="F:metal ion binding"/>
    <property type="evidence" value="ECO:0007669"/>
    <property type="project" value="UniProtKB-KW"/>
</dbReference>
<keyword evidence="4" id="KW-0378">Hydrolase</keyword>
<dbReference type="PANTHER" id="PTHR10060:SF15">
    <property type="entry name" value="DEOXYRIBONUCLEASE TATDN1"/>
    <property type="match status" value="1"/>
</dbReference>
<dbReference type="EMBL" id="LXPE01000001">
    <property type="protein sequence ID" value="OBA28983.1"/>
    <property type="molecule type" value="Genomic_DNA"/>
</dbReference>
<keyword evidence="2" id="KW-0540">Nuclease</keyword>
<evidence type="ECO:0000313" key="6">
    <source>
        <dbReference type="Proteomes" id="UP000092321"/>
    </source>
</evidence>
<dbReference type="Proteomes" id="UP000092321">
    <property type="component" value="Unassembled WGS sequence"/>
</dbReference>
<dbReference type="InterPro" id="IPR001130">
    <property type="entry name" value="TatD-like"/>
</dbReference>
<evidence type="ECO:0000256" key="1">
    <source>
        <dbReference type="ARBA" id="ARBA00009275"/>
    </source>
</evidence>
<comment type="similarity">
    <text evidence="1">Belongs to the metallo-dependent hydrolases superfamily. TatD-type hydrolase family.</text>
</comment>
<dbReference type="Pfam" id="PF01026">
    <property type="entry name" value="TatD_DNase"/>
    <property type="match status" value="1"/>
</dbReference>
<name>A0A1B7TJT6_9ASCO</name>
<reference evidence="6" key="1">
    <citation type="journal article" date="2016" name="Proc. Natl. Acad. Sci. U.S.A.">
        <title>Comparative genomics of biotechnologically important yeasts.</title>
        <authorList>
            <person name="Riley R."/>
            <person name="Haridas S."/>
            <person name="Wolfe K.H."/>
            <person name="Lopes M.R."/>
            <person name="Hittinger C.T."/>
            <person name="Goeker M."/>
            <person name="Salamov A.A."/>
            <person name="Wisecaver J.H."/>
            <person name="Long T.M."/>
            <person name="Calvey C.H."/>
            <person name="Aerts A.L."/>
            <person name="Barry K.W."/>
            <person name="Choi C."/>
            <person name="Clum A."/>
            <person name="Coughlan A.Y."/>
            <person name="Deshpande S."/>
            <person name="Douglass A.P."/>
            <person name="Hanson S.J."/>
            <person name="Klenk H.-P."/>
            <person name="LaButti K.M."/>
            <person name="Lapidus A."/>
            <person name="Lindquist E.A."/>
            <person name="Lipzen A.M."/>
            <person name="Meier-Kolthoff J.P."/>
            <person name="Ohm R.A."/>
            <person name="Otillar R.P."/>
            <person name="Pangilinan J.L."/>
            <person name="Peng Y."/>
            <person name="Rokas A."/>
            <person name="Rosa C.A."/>
            <person name="Scheuner C."/>
            <person name="Sibirny A.A."/>
            <person name="Slot J.C."/>
            <person name="Stielow J.B."/>
            <person name="Sun H."/>
            <person name="Kurtzman C.P."/>
            <person name="Blackwell M."/>
            <person name="Grigoriev I.V."/>
            <person name="Jeffries T.W."/>
        </authorList>
    </citation>
    <scope>NUCLEOTIDE SEQUENCE [LARGE SCALE GENOMIC DNA]</scope>
    <source>
        <strain evidence="6">NRRL Y-1626</strain>
    </source>
</reference>
<dbReference type="AlphaFoldDB" id="A0A1B7TJT6"/>
<dbReference type="GO" id="GO:0005829">
    <property type="term" value="C:cytosol"/>
    <property type="evidence" value="ECO:0007669"/>
    <property type="project" value="TreeGrafter"/>
</dbReference>
<gene>
    <name evidence="5" type="ORF">HANVADRAFT_20635</name>
</gene>
<evidence type="ECO:0000256" key="3">
    <source>
        <dbReference type="ARBA" id="ARBA00022723"/>
    </source>
</evidence>
<sequence>MTTNSNFKLMDIGLNLIDAQFEGHYHGKNQHPNDIKCVINRMLENDVEKCMLTTSCIKEYYHNLELCEKYENIVPNIGFTVGVHPCSSMDMVIEKKGDTNDDEKICELNLTKFEELKKIWKDLLENDSKHFMAFGEFGLDYDRLFHATKEVQLKVFEKQLEIVSSLTSNLNKKPPVFFLHMRSCGEELLDLLDKYSFNKDQVFIIHSFTDSLEIMNKIVSRDNFYVSFNNCSLRTEEGLENLKQCPLNKMFLETDAPWCAIRKTHPSYPLLSKALEENKDELNYKQLDYEILKKKKLMLDNYLIQDRHEPCELWKVYLLASVIKKCSYKEIVDSIWENCEKLF</sequence>